<proteinExistence type="predicted"/>
<comment type="caution">
    <text evidence="1">The sequence shown here is derived from an EMBL/GenBank/DDBJ whole genome shotgun (WGS) entry which is preliminary data.</text>
</comment>
<evidence type="ECO:0000313" key="2">
    <source>
        <dbReference type="Proteomes" id="UP000321405"/>
    </source>
</evidence>
<reference evidence="1 2" key="1">
    <citation type="submission" date="2019-07" db="EMBL/GenBank/DDBJ databases">
        <title>Whole genome shotgun sequence of Swaminathania salitolerans NBRC 104436.</title>
        <authorList>
            <person name="Hosoyama A."/>
            <person name="Uohara A."/>
            <person name="Ohji S."/>
            <person name="Ichikawa N."/>
        </authorList>
    </citation>
    <scope>NUCLEOTIDE SEQUENCE [LARGE SCALE GENOMIC DNA]</scope>
    <source>
        <strain evidence="1 2">NBRC 104436</strain>
    </source>
</reference>
<accession>A0A511BV77</accession>
<dbReference type="EMBL" id="BJVC01000002">
    <property type="protein sequence ID" value="GEL01888.1"/>
    <property type="molecule type" value="Genomic_DNA"/>
</dbReference>
<keyword evidence="2" id="KW-1185">Reference proteome</keyword>
<protein>
    <submittedName>
        <fullName evidence="1">Uncharacterized protein</fullName>
    </submittedName>
</protein>
<sequence length="83" mass="9397">METSRCLIDRLGGVQSVAENLELNWKRVHNWTRPGRTIPARLWPKLMRLGDRRGVAVTLEMLESLGANPTERGAEPHKQSPPN</sequence>
<dbReference type="AlphaFoldDB" id="A0A511BV77"/>
<gene>
    <name evidence="1" type="ORF">SSA02_10510</name>
</gene>
<organism evidence="1 2">
    <name type="scientific">Swaminathania salitolerans</name>
    <dbReference type="NCBI Taxonomy" id="182838"/>
    <lineage>
        <taxon>Bacteria</taxon>
        <taxon>Pseudomonadati</taxon>
        <taxon>Pseudomonadota</taxon>
        <taxon>Alphaproteobacteria</taxon>
        <taxon>Acetobacterales</taxon>
        <taxon>Acetobacteraceae</taxon>
        <taxon>Swaminathania</taxon>
    </lineage>
</organism>
<evidence type="ECO:0000313" key="1">
    <source>
        <dbReference type="EMBL" id="GEL01888.1"/>
    </source>
</evidence>
<name>A0A511BV77_9PROT</name>
<dbReference type="Proteomes" id="UP000321405">
    <property type="component" value="Unassembled WGS sequence"/>
</dbReference>